<keyword evidence="2" id="KW-1185">Reference proteome</keyword>
<proteinExistence type="predicted"/>
<dbReference type="Proteomes" id="UP001138768">
    <property type="component" value="Unassembled WGS sequence"/>
</dbReference>
<accession>A0A9X1B3T6</accession>
<dbReference type="InterPro" id="IPR043519">
    <property type="entry name" value="NT_sf"/>
</dbReference>
<evidence type="ECO:0000313" key="2">
    <source>
        <dbReference type="Proteomes" id="UP001138768"/>
    </source>
</evidence>
<protein>
    <submittedName>
        <fullName evidence="1">DNA polymerase III subunit beta</fullName>
    </submittedName>
</protein>
<dbReference type="Gene3D" id="3.30.460.10">
    <property type="entry name" value="Beta Polymerase, domain 2"/>
    <property type="match status" value="1"/>
</dbReference>
<name>A0A9X1B3T6_9GAMM</name>
<organism evidence="1 2">
    <name type="scientific">Lamprobacter modestohalophilus</name>
    <dbReference type="NCBI Taxonomy" id="1064514"/>
    <lineage>
        <taxon>Bacteria</taxon>
        <taxon>Pseudomonadati</taxon>
        <taxon>Pseudomonadota</taxon>
        <taxon>Gammaproteobacteria</taxon>
        <taxon>Chromatiales</taxon>
        <taxon>Chromatiaceae</taxon>
        <taxon>Lamprobacter</taxon>
    </lineage>
</organism>
<dbReference type="SUPFAM" id="SSF81301">
    <property type="entry name" value="Nucleotidyltransferase"/>
    <property type="match status" value="1"/>
</dbReference>
<dbReference type="RefSeq" id="WP_200240426.1">
    <property type="nucleotide sequence ID" value="NZ_NRRY01000006.1"/>
</dbReference>
<gene>
    <name evidence="1" type="ORF">CKO42_05865</name>
</gene>
<reference evidence="1 2" key="1">
    <citation type="journal article" date="2020" name="Microorganisms">
        <title>Osmotic Adaptation and Compatible Solute Biosynthesis of Phototrophic Bacteria as Revealed from Genome Analyses.</title>
        <authorList>
            <person name="Imhoff J.F."/>
            <person name="Rahn T."/>
            <person name="Kunzel S."/>
            <person name="Keller A."/>
            <person name="Neulinger S.C."/>
        </authorList>
    </citation>
    <scope>NUCLEOTIDE SEQUENCE [LARGE SCALE GENOMIC DNA]</scope>
    <source>
        <strain evidence="1 2">DSM 25653</strain>
    </source>
</reference>
<sequence>MRLNDHQRQTIKSATLSCFGPNASVRLFGSRTDDCKRGGDIDLLISTSLAEPSALANAEIAFQMQLQQALGEQRIDVLIDHPNRRLRPPIFTIAEQTGIPL</sequence>
<evidence type="ECO:0000313" key="1">
    <source>
        <dbReference type="EMBL" id="MBK1617986.1"/>
    </source>
</evidence>
<dbReference type="AlphaFoldDB" id="A0A9X1B3T6"/>
<dbReference type="EMBL" id="NRRY01000006">
    <property type="protein sequence ID" value="MBK1617986.1"/>
    <property type="molecule type" value="Genomic_DNA"/>
</dbReference>
<comment type="caution">
    <text evidence="1">The sequence shown here is derived from an EMBL/GenBank/DDBJ whole genome shotgun (WGS) entry which is preliminary data.</text>
</comment>